<dbReference type="InterPro" id="IPR004360">
    <property type="entry name" value="Glyas_Fos-R_dOase_dom"/>
</dbReference>
<comment type="caution">
    <text evidence="2">The sequence shown here is derived from an EMBL/GenBank/DDBJ whole genome shotgun (WGS) entry which is preliminary data.</text>
</comment>
<reference evidence="2" key="1">
    <citation type="submission" date="2020-07" db="EMBL/GenBank/DDBJ databases">
        <title>Huge and variable diversity of episymbiotic CPR bacteria and DPANN archaea in groundwater ecosystems.</title>
        <authorList>
            <person name="He C.Y."/>
            <person name="Keren R."/>
            <person name="Whittaker M."/>
            <person name="Farag I.F."/>
            <person name="Doudna J."/>
            <person name="Cate J.H.D."/>
            <person name="Banfield J.F."/>
        </authorList>
    </citation>
    <scope>NUCLEOTIDE SEQUENCE</scope>
    <source>
        <strain evidence="2">NC_groundwater_1586_Pr3_B-0.1um_66_15</strain>
    </source>
</reference>
<gene>
    <name evidence="2" type="ORF">HY834_03160</name>
</gene>
<dbReference type="PANTHER" id="PTHR33993">
    <property type="entry name" value="GLYOXALASE-RELATED"/>
    <property type="match status" value="1"/>
</dbReference>
<dbReference type="InterPro" id="IPR052164">
    <property type="entry name" value="Anthracycline_SecMetBiosynth"/>
</dbReference>
<feature type="domain" description="VOC" evidence="1">
    <location>
        <begin position="5"/>
        <end position="115"/>
    </location>
</feature>
<dbReference type="Gene3D" id="3.10.180.10">
    <property type="entry name" value="2,3-Dihydroxybiphenyl 1,2-Dioxygenase, domain 1"/>
    <property type="match status" value="1"/>
</dbReference>
<dbReference type="SUPFAM" id="SSF54593">
    <property type="entry name" value="Glyoxalase/Bleomycin resistance protein/Dihydroxybiphenyl dioxygenase"/>
    <property type="match status" value="1"/>
</dbReference>
<dbReference type="PANTHER" id="PTHR33993:SF5">
    <property type="entry name" value="GLYOXALASE"/>
    <property type="match status" value="1"/>
</dbReference>
<dbReference type="InterPro" id="IPR029068">
    <property type="entry name" value="Glyas_Bleomycin-R_OHBP_Dase"/>
</dbReference>
<name>A0A933NX71_9HYPH</name>
<dbReference type="EMBL" id="JACRAF010000010">
    <property type="protein sequence ID" value="MBI4920721.1"/>
    <property type="molecule type" value="Genomic_DNA"/>
</dbReference>
<proteinExistence type="predicted"/>
<dbReference type="Proteomes" id="UP000782610">
    <property type="component" value="Unassembled WGS sequence"/>
</dbReference>
<dbReference type="Pfam" id="PF00903">
    <property type="entry name" value="Glyoxalase"/>
    <property type="match status" value="1"/>
</dbReference>
<protein>
    <submittedName>
        <fullName evidence="2">VOC family protein</fullName>
    </submittedName>
</protein>
<dbReference type="AlphaFoldDB" id="A0A933NX71"/>
<dbReference type="PROSITE" id="PS51819">
    <property type="entry name" value="VOC"/>
    <property type="match status" value="1"/>
</dbReference>
<evidence type="ECO:0000259" key="1">
    <source>
        <dbReference type="PROSITE" id="PS51819"/>
    </source>
</evidence>
<evidence type="ECO:0000313" key="3">
    <source>
        <dbReference type="Proteomes" id="UP000782610"/>
    </source>
</evidence>
<evidence type="ECO:0000313" key="2">
    <source>
        <dbReference type="EMBL" id="MBI4920721.1"/>
    </source>
</evidence>
<organism evidence="2 3">
    <name type="scientific">Devosia nanyangense</name>
    <dbReference type="NCBI Taxonomy" id="1228055"/>
    <lineage>
        <taxon>Bacteria</taxon>
        <taxon>Pseudomonadati</taxon>
        <taxon>Pseudomonadota</taxon>
        <taxon>Alphaproteobacteria</taxon>
        <taxon>Hyphomicrobiales</taxon>
        <taxon>Devosiaceae</taxon>
        <taxon>Devosia</taxon>
    </lineage>
</organism>
<dbReference type="InterPro" id="IPR037523">
    <property type="entry name" value="VOC_core"/>
</dbReference>
<sequence>MGVTGIGGFFFRAKDPEAMRAWYVEHLGVGSAPYGEWQTQAGPSVFAPFAADTDFFAADRQWMLNLRVDDLDGLCATLRAAGIAVTTKPEWNMPGVGRVARIDDPEGNPVELWQPDQPA</sequence>
<accession>A0A933NX71</accession>